<gene>
    <name evidence="2" type="ORF">chiPu_0029231</name>
</gene>
<feature type="region of interest" description="Disordered" evidence="1">
    <location>
        <begin position="1"/>
        <end position="114"/>
    </location>
</feature>
<keyword evidence="3" id="KW-1185">Reference proteome</keyword>
<evidence type="ECO:0000313" key="2">
    <source>
        <dbReference type="EMBL" id="GCC45271.1"/>
    </source>
</evidence>
<comment type="caution">
    <text evidence="2">The sequence shown here is derived from an EMBL/GenBank/DDBJ whole genome shotgun (WGS) entry which is preliminary data.</text>
</comment>
<dbReference type="Proteomes" id="UP000287033">
    <property type="component" value="Unassembled WGS sequence"/>
</dbReference>
<feature type="compositionally biased region" description="Basic and acidic residues" evidence="1">
    <location>
        <begin position="20"/>
        <end position="32"/>
    </location>
</feature>
<proteinExistence type="predicted"/>
<accession>A0A401TRH8</accession>
<organism evidence="2 3">
    <name type="scientific">Chiloscyllium punctatum</name>
    <name type="common">Brownbanded bambooshark</name>
    <name type="synonym">Hemiscyllium punctatum</name>
    <dbReference type="NCBI Taxonomy" id="137246"/>
    <lineage>
        <taxon>Eukaryota</taxon>
        <taxon>Metazoa</taxon>
        <taxon>Chordata</taxon>
        <taxon>Craniata</taxon>
        <taxon>Vertebrata</taxon>
        <taxon>Chondrichthyes</taxon>
        <taxon>Elasmobranchii</taxon>
        <taxon>Galeomorphii</taxon>
        <taxon>Galeoidea</taxon>
        <taxon>Orectolobiformes</taxon>
        <taxon>Hemiscylliidae</taxon>
        <taxon>Chiloscyllium</taxon>
    </lineage>
</organism>
<protein>
    <submittedName>
        <fullName evidence="2">Uncharacterized protein</fullName>
    </submittedName>
</protein>
<feature type="compositionally biased region" description="Basic and acidic residues" evidence="1">
    <location>
        <begin position="40"/>
        <end position="72"/>
    </location>
</feature>
<feature type="compositionally biased region" description="Basic and acidic residues" evidence="1">
    <location>
        <begin position="97"/>
        <end position="114"/>
    </location>
</feature>
<feature type="region of interest" description="Disordered" evidence="1">
    <location>
        <begin position="170"/>
        <end position="194"/>
    </location>
</feature>
<reference evidence="2 3" key="1">
    <citation type="journal article" date="2018" name="Nat. Ecol. Evol.">
        <title>Shark genomes provide insights into elasmobranch evolution and the origin of vertebrates.</title>
        <authorList>
            <person name="Hara Y"/>
            <person name="Yamaguchi K"/>
            <person name="Onimaru K"/>
            <person name="Kadota M"/>
            <person name="Koyanagi M"/>
            <person name="Keeley SD"/>
            <person name="Tatsumi K"/>
            <person name="Tanaka K"/>
            <person name="Motone F"/>
            <person name="Kageyama Y"/>
            <person name="Nozu R"/>
            <person name="Adachi N"/>
            <person name="Nishimura O"/>
            <person name="Nakagawa R"/>
            <person name="Tanegashima C"/>
            <person name="Kiyatake I"/>
            <person name="Matsumoto R"/>
            <person name="Murakumo K"/>
            <person name="Nishida K"/>
            <person name="Terakita A"/>
            <person name="Kuratani S"/>
            <person name="Sato K"/>
            <person name="Hyodo S Kuraku.S."/>
        </authorList>
    </citation>
    <scope>NUCLEOTIDE SEQUENCE [LARGE SCALE GENOMIC DNA]</scope>
</reference>
<dbReference type="AlphaFoldDB" id="A0A401TRH8"/>
<feature type="compositionally biased region" description="Basic and acidic residues" evidence="1">
    <location>
        <begin position="181"/>
        <end position="194"/>
    </location>
</feature>
<name>A0A401TRH8_CHIPU</name>
<feature type="compositionally biased region" description="Basic residues" evidence="1">
    <location>
        <begin position="10"/>
        <end position="19"/>
    </location>
</feature>
<feature type="non-terminal residue" evidence="2">
    <location>
        <position position="194"/>
    </location>
</feature>
<evidence type="ECO:0000313" key="3">
    <source>
        <dbReference type="Proteomes" id="UP000287033"/>
    </source>
</evidence>
<sequence length="194" mass="21681">MAVAQERAGHHIGKNRHRAERLCDLEGARRLAPDTAAIEIGRKPDQPGRPPQDHRHQDQAVDRELDAAHRAAEPALQQRRGGFQQHSADHGAPQRADAADDRHQRGLDRDVEAERGRRIDEVDVLGVEGAGERGQERADHVDVPLDLRRVDADRLSRIFILTDRDEVVADPGFLDPVGDPQSDHEQAEHDVVIR</sequence>
<dbReference type="EMBL" id="BEZZ01151699">
    <property type="protein sequence ID" value="GCC45271.1"/>
    <property type="molecule type" value="Genomic_DNA"/>
</dbReference>
<evidence type="ECO:0000256" key="1">
    <source>
        <dbReference type="SAM" id="MobiDB-lite"/>
    </source>
</evidence>